<dbReference type="Proteomes" id="UP000271678">
    <property type="component" value="Unassembled WGS sequence"/>
</dbReference>
<evidence type="ECO:0000313" key="8">
    <source>
        <dbReference type="EMBL" id="RNI25530.1"/>
    </source>
</evidence>
<evidence type="ECO:0000313" key="9">
    <source>
        <dbReference type="Proteomes" id="UP000271678"/>
    </source>
</evidence>
<sequence>MLEVPVEIDNDGSYRITINITNFHKRKAVPNGSWKLVPTYGGVAVGPGATFPLNRFEELEPASRSYLYNKNLSAYVVKFDVTEDDVRPEFLVRCYAFGRGAGKKTRNPLRKLQQKVTGHDTRVKLANNLYRVARAVRPPNGKRILFASEARTAIGGNLLQVRDRMVERGLDQEYEFRYSFRIPQTATKLGTARTIWLIATSDYVLIDDYFSMLLGLKLDPRTVLVQLWHAGSGFKTIGFSRFGRYGSPKLTNSHRTYTYAICGSTHLTGVYAEAFGIEENAVIPTGLPRIDVFLDPERTARVKAEFASRYPGFVGKRVILFAPTFRGRGIKDGYYDYDRLDLGAIHEAMGDDSVFLFRMHHFIHQAPPIPAQYADRLFNVGDYPDTNDLLHSVDVLITDYSSIIYEFSLLNRPMVFFAYDQEIYSVTRGFHRDYALTAPGKIVADSAGLVRALVENDFDTWKVAGFRRENFDHVDTHSSDRVIDWLILGRPQERQLETAADPHTSVDQASGEISPDAIVSERTP</sequence>
<evidence type="ECO:0000256" key="5">
    <source>
        <dbReference type="ARBA" id="ARBA00022944"/>
    </source>
</evidence>
<keyword evidence="9" id="KW-1185">Reference proteome</keyword>
<evidence type="ECO:0000256" key="6">
    <source>
        <dbReference type="ARBA" id="ARBA00023136"/>
    </source>
</evidence>
<dbReference type="Pfam" id="PF04464">
    <property type="entry name" value="Glyphos_transf"/>
    <property type="match status" value="1"/>
</dbReference>
<dbReference type="InterPro" id="IPR043149">
    <property type="entry name" value="TagF_N"/>
</dbReference>
<gene>
    <name evidence="8" type="ORF">EFY87_01870</name>
</gene>
<evidence type="ECO:0008006" key="10">
    <source>
        <dbReference type="Google" id="ProtNLM"/>
    </source>
</evidence>
<accession>A0A3M9MIY1</accession>
<dbReference type="EMBL" id="RJJQ01000001">
    <property type="protein sequence ID" value="RNI25530.1"/>
    <property type="molecule type" value="Genomic_DNA"/>
</dbReference>
<keyword evidence="4" id="KW-0808">Transferase</keyword>
<evidence type="ECO:0000256" key="1">
    <source>
        <dbReference type="ARBA" id="ARBA00004202"/>
    </source>
</evidence>
<comment type="caution">
    <text evidence="8">The sequence shown here is derived from an EMBL/GenBank/DDBJ whole genome shotgun (WGS) entry which is preliminary data.</text>
</comment>
<dbReference type="GO" id="GO:0005886">
    <property type="term" value="C:plasma membrane"/>
    <property type="evidence" value="ECO:0007669"/>
    <property type="project" value="UniProtKB-SubCell"/>
</dbReference>
<proteinExistence type="inferred from homology"/>
<reference evidence="8 9" key="1">
    <citation type="submission" date="2018-11" db="EMBL/GenBank/DDBJ databases">
        <title>Draft genome of Simplicispira Flexivirga sp. BO-16.</title>
        <authorList>
            <person name="Im W.T."/>
        </authorList>
    </citation>
    <scope>NUCLEOTIDE SEQUENCE [LARGE SCALE GENOMIC DNA]</scope>
    <source>
        <strain evidence="8 9">BO-16</strain>
    </source>
</reference>
<evidence type="ECO:0000256" key="2">
    <source>
        <dbReference type="ARBA" id="ARBA00010488"/>
    </source>
</evidence>
<evidence type="ECO:0000256" key="7">
    <source>
        <dbReference type="SAM" id="MobiDB-lite"/>
    </source>
</evidence>
<dbReference type="Gene3D" id="3.40.50.12580">
    <property type="match status" value="1"/>
</dbReference>
<dbReference type="SUPFAM" id="SSF53756">
    <property type="entry name" value="UDP-Glycosyltransferase/glycogen phosphorylase"/>
    <property type="match status" value="1"/>
</dbReference>
<keyword evidence="6" id="KW-0472">Membrane</keyword>
<dbReference type="PANTHER" id="PTHR37316:SF2">
    <property type="entry name" value="TEICHOIC ACID RIBITOL-PHOSPHATE POLYMERASE TARK"/>
    <property type="match status" value="1"/>
</dbReference>
<dbReference type="AlphaFoldDB" id="A0A3M9MIY1"/>
<comment type="subcellular location">
    <subcellularLocation>
        <location evidence="1">Cell membrane</location>
        <topology evidence="1">Peripheral membrane protein</topology>
    </subcellularLocation>
</comment>
<dbReference type="PANTHER" id="PTHR37316">
    <property type="entry name" value="TEICHOIC ACID GLYCEROL-PHOSPHATE PRIMASE"/>
    <property type="match status" value="1"/>
</dbReference>
<dbReference type="InterPro" id="IPR007554">
    <property type="entry name" value="Glycerophosphate_synth"/>
</dbReference>
<dbReference type="GO" id="GO:0019350">
    <property type="term" value="P:teichoic acid biosynthetic process"/>
    <property type="evidence" value="ECO:0007669"/>
    <property type="project" value="UniProtKB-KW"/>
</dbReference>
<dbReference type="GO" id="GO:0047355">
    <property type="term" value="F:CDP-glycerol glycerophosphotransferase activity"/>
    <property type="evidence" value="ECO:0007669"/>
    <property type="project" value="InterPro"/>
</dbReference>
<organism evidence="8 9">
    <name type="scientific">Flexivirga caeni</name>
    <dbReference type="NCBI Taxonomy" id="2294115"/>
    <lineage>
        <taxon>Bacteria</taxon>
        <taxon>Bacillati</taxon>
        <taxon>Actinomycetota</taxon>
        <taxon>Actinomycetes</taxon>
        <taxon>Micrococcales</taxon>
        <taxon>Dermacoccaceae</taxon>
        <taxon>Flexivirga</taxon>
    </lineage>
</organism>
<name>A0A3M9MIY1_9MICO</name>
<dbReference type="OrthoDB" id="8549922at2"/>
<dbReference type="InterPro" id="IPR043148">
    <property type="entry name" value="TagF_C"/>
</dbReference>
<evidence type="ECO:0000256" key="3">
    <source>
        <dbReference type="ARBA" id="ARBA00022475"/>
    </source>
</evidence>
<comment type="similarity">
    <text evidence="2">Belongs to the CDP-glycerol glycerophosphotransferase family.</text>
</comment>
<feature type="region of interest" description="Disordered" evidence="7">
    <location>
        <begin position="497"/>
        <end position="524"/>
    </location>
</feature>
<evidence type="ECO:0000256" key="4">
    <source>
        <dbReference type="ARBA" id="ARBA00022679"/>
    </source>
</evidence>
<dbReference type="InterPro" id="IPR051612">
    <property type="entry name" value="Teichoic_Acid_Biosynth"/>
</dbReference>
<keyword evidence="5" id="KW-0777">Teichoic acid biosynthesis</keyword>
<dbReference type="Gene3D" id="3.40.50.11820">
    <property type="match status" value="1"/>
</dbReference>
<keyword evidence="3" id="KW-1003">Cell membrane</keyword>
<protein>
    <recommendedName>
        <fullName evidence="10">CDP-ribitol ribitolphosphotransferase</fullName>
    </recommendedName>
</protein>